<gene>
    <name evidence="2" type="ORF">AAJ76_110000383</name>
</gene>
<evidence type="ECO:0000313" key="3">
    <source>
        <dbReference type="Proteomes" id="UP000034350"/>
    </source>
</evidence>
<keyword evidence="3" id="KW-1185">Reference proteome</keyword>
<keyword evidence="1" id="KW-0472">Membrane</keyword>
<accession>A0A0F9Z8A0</accession>
<organism evidence="2 3">
    <name type="scientific">Vairimorpha ceranae</name>
    <dbReference type="NCBI Taxonomy" id="40302"/>
    <lineage>
        <taxon>Eukaryota</taxon>
        <taxon>Fungi</taxon>
        <taxon>Fungi incertae sedis</taxon>
        <taxon>Microsporidia</taxon>
        <taxon>Nosematidae</taxon>
        <taxon>Vairimorpha</taxon>
    </lineage>
</organism>
<sequence length="253" mass="30224">MIKLTKHNYITRHSVNTLLDNITFSISIILSPHKSLSSDIEYTLEVYKKTGRGRIITTPKEFVIKHNFIKNLLNVLMPSHLLVEDYDVMDTFGYSSYLKDIKEMKYNFIYITTSTVPECKLLNFYRYVIKCRDKDYFYYIYLLYLKYTTNLVILCRNVKRMNLFCDILNIKCIIDTEYKDEYYNSVCVVTEEYKEIEGFVIYVELDCTGIEMKVLENYRILYRIKDLVKSLTKDVVNGRKKINSDRFKNILKK</sequence>
<dbReference type="AlphaFoldDB" id="A0A0F9Z8A0"/>
<dbReference type="RefSeq" id="XP_024329886.1">
    <property type="nucleotide sequence ID" value="XM_024473734.1"/>
</dbReference>
<evidence type="ECO:0000256" key="1">
    <source>
        <dbReference type="SAM" id="Phobius"/>
    </source>
</evidence>
<dbReference type="VEuPathDB" id="MicrosporidiaDB:AAJ76_110000383"/>
<dbReference type="OrthoDB" id="2190647at2759"/>
<evidence type="ECO:0000313" key="2">
    <source>
        <dbReference type="EMBL" id="KKO74144.1"/>
    </source>
</evidence>
<dbReference type="EMBL" id="JPQZ01000110">
    <property type="protein sequence ID" value="KKO74144.1"/>
    <property type="molecule type" value="Genomic_DNA"/>
</dbReference>
<keyword evidence="1" id="KW-0812">Transmembrane</keyword>
<proteinExistence type="predicted"/>
<reference evidence="2 3" key="1">
    <citation type="journal article" date="2015" name="Environ. Microbiol.">
        <title>Genome analyses suggest the presence of polyploidy and recent human-driven expansions in eight global populations of the honeybee pathogen Nosema ceranae.</title>
        <authorList>
            <person name="Pelin A."/>
            <person name="Selman M."/>
            <person name="Aris-Brosou S."/>
            <person name="Farinelli L."/>
            <person name="Corradi N."/>
        </authorList>
    </citation>
    <scope>NUCLEOTIDE SEQUENCE [LARGE SCALE GENOMIC DNA]</scope>
    <source>
        <strain evidence="2 3">PA08 1199</strain>
    </source>
</reference>
<name>A0A0F9Z8A0_9MICR</name>
<dbReference type="GeneID" id="36318631"/>
<dbReference type="VEuPathDB" id="MicrosporidiaDB:NCER_102095"/>
<dbReference type="Proteomes" id="UP000034350">
    <property type="component" value="Unassembled WGS sequence"/>
</dbReference>
<protein>
    <submittedName>
        <fullName evidence="2">Uncharacterized protein</fullName>
    </submittedName>
</protein>
<feature type="transmembrane region" description="Helical" evidence="1">
    <location>
        <begin position="136"/>
        <end position="154"/>
    </location>
</feature>
<dbReference type="VEuPathDB" id="MicrosporidiaDB:G9O61_00g020300"/>
<comment type="caution">
    <text evidence="2">The sequence shown here is derived from an EMBL/GenBank/DDBJ whole genome shotgun (WGS) entry which is preliminary data.</text>
</comment>
<keyword evidence="1" id="KW-1133">Transmembrane helix</keyword>